<comment type="caution">
    <text evidence="2">The sequence shown here is derived from an EMBL/GenBank/DDBJ whole genome shotgun (WGS) entry which is preliminary data.</text>
</comment>
<sequence length="108" mass="11433">MKAPELRGAWWRKSSYSGGSEGSCVEVASVWQKSSYSGASEGQCVEVAAAWHKSSRSGGDEGDCVEVGSASGRLVAARDSKDPEGPALCFEQGEWRSFFTSIKSGVYG</sequence>
<name>A0A939PBJ9_9ACTN</name>
<dbReference type="InterPro" id="IPR007278">
    <property type="entry name" value="DUF397"/>
</dbReference>
<dbReference type="RefSeq" id="WP_208257488.1">
    <property type="nucleotide sequence ID" value="NZ_JAGEOJ010000008.1"/>
</dbReference>
<dbReference type="Proteomes" id="UP000669179">
    <property type="component" value="Unassembled WGS sequence"/>
</dbReference>
<evidence type="ECO:0000259" key="1">
    <source>
        <dbReference type="Pfam" id="PF04149"/>
    </source>
</evidence>
<gene>
    <name evidence="2" type="ORF">J4573_21090</name>
</gene>
<evidence type="ECO:0000313" key="2">
    <source>
        <dbReference type="EMBL" id="MBO2449610.1"/>
    </source>
</evidence>
<dbReference type="EMBL" id="JAGEOJ010000008">
    <property type="protein sequence ID" value="MBO2449610.1"/>
    <property type="molecule type" value="Genomic_DNA"/>
</dbReference>
<protein>
    <submittedName>
        <fullName evidence="2">DUF397 domain-containing protein</fullName>
    </submittedName>
</protein>
<dbReference type="AlphaFoldDB" id="A0A939PBJ9"/>
<feature type="domain" description="DUF397" evidence="1">
    <location>
        <begin position="49"/>
        <end position="103"/>
    </location>
</feature>
<dbReference type="Pfam" id="PF04149">
    <property type="entry name" value="DUF397"/>
    <property type="match status" value="2"/>
</dbReference>
<reference evidence="2" key="1">
    <citation type="submission" date="2021-03" db="EMBL/GenBank/DDBJ databases">
        <authorList>
            <person name="Kanchanasin P."/>
            <person name="Saeng-In P."/>
            <person name="Phongsopitanun W."/>
            <person name="Yuki M."/>
            <person name="Kudo T."/>
            <person name="Ohkuma M."/>
            <person name="Tanasupawat S."/>
        </authorList>
    </citation>
    <scope>NUCLEOTIDE SEQUENCE</scope>
    <source>
        <strain evidence="2">GKU 128</strain>
    </source>
</reference>
<accession>A0A939PBJ9</accession>
<keyword evidence="3" id="KW-1185">Reference proteome</keyword>
<proteinExistence type="predicted"/>
<evidence type="ECO:0000313" key="3">
    <source>
        <dbReference type="Proteomes" id="UP000669179"/>
    </source>
</evidence>
<organism evidence="2 3">
    <name type="scientific">Actinomadura barringtoniae</name>
    <dbReference type="NCBI Taxonomy" id="1427535"/>
    <lineage>
        <taxon>Bacteria</taxon>
        <taxon>Bacillati</taxon>
        <taxon>Actinomycetota</taxon>
        <taxon>Actinomycetes</taxon>
        <taxon>Streptosporangiales</taxon>
        <taxon>Thermomonosporaceae</taxon>
        <taxon>Actinomadura</taxon>
    </lineage>
</organism>
<feature type="domain" description="DUF397" evidence="1">
    <location>
        <begin position="11"/>
        <end position="29"/>
    </location>
</feature>